<dbReference type="EMBL" id="PKPP01005736">
    <property type="protein sequence ID" value="PWA59038.1"/>
    <property type="molecule type" value="Genomic_DNA"/>
</dbReference>
<accession>A0A2U1MCS0</accession>
<reference evidence="1 2" key="1">
    <citation type="journal article" date="2018" name="Mol. Plant">
        <title>The genome of Artemisia annua provides insight into the evolution of Asteraceae family and artemisinin biosynthesis.</title>
        <authorList>
            <person name="Shen Q."/>
            <person name="Zhang L."/>
            <person name="Liao Z."/>
            <person name="Wang S."/>
            <person name="Yan T."/>
            <person name="Shi P."/>
            <person name="Liu M."/>
            <person name="Fu X."/>
            <person name="Pan Q."/>
            <person name="Wang Y."/>
            <person name="Lv Z."/>
            <person name="Lu X."/>
            <person name="Zhang F."/>
            <person name="Jiang W."/>
            <person name="Ma Y."/>
            <person name="Chen M."/>
            <person name="Hao X."/>
            <person name="Li L."/>
            <person name="Tang Y."/>
            <person name="Lv G."/>
            <person name="Zhou Y."/>
            <person name="Sun X."/>
            <person name="Brodelius P.E."/>
            <person name="Rose J.K.C."/>
            <person name="Tang K."/>
        </authorList>
    </citation>
    <scope>NUCLEOTIDE SEQUENCE [LARGE SCALE GENOMIC DNA]</scope>
    <source>
        <strain evidence="2">cv. Huhao1</strain>
        <tissue evidence="1">Leaf</tissue>
    </source>
</reference>
<evidence type="ECO:0000313" key="2">
    <source>
        <dbReference type="Proteomes" id="UP000245207"/>
    </source>
</evidence>
<sequence>MSSGSNSISQKMILHIQGEIAEDLRFIEENTELCKKMNTVKDRSILLASEKGLVGLRMLQNHDVEKAKSIMQLMQMINETEASMREKIAFVERLRHMSEPEALEEGLAFLKMVQNHDREKLTAMTQIYQRINETRAEKMAFIESLGTM</sequence>
<evidence type="ECO:0000313" key="1">
    <source>
        <dbReference type="EMBL" id="PWA59038.1"/>
    </source>
</evidence>
<comment type="caution">
    <text evidence="1">The sequence shown here is derived from an EMBL/GenBank/DDBJ whole genome shotgun (WGS) entry which is preliminary data.</text>
</comment>
<gene>
    <name evidence="1" type="ORF">CTI12_AA394380</name>
</gene>
<dbReference type="Proteomes" id="UP000245207">
    <property type="component" value="Unassembled WGS sequence"/>
</dbReference>
<protein>
    <submittedName>
        <fullName evidence="1">Uncharacterized protein</fullName>
    </submittedName>
</protein>
<proteinExistence type="predicted"/>
<name>A0A2U1MCS0_ARTAN</name>
<keyword evidence="2" id="KW-1185">Reference proteome</keyword>
<dbReference type="AlphaFoldDB" id="A0A2U1MCS0"/>
<organism evidence="1 2">
    <name type="scientific">Artemisia annua</name>
    <name type="common">Sweet wormwood</name>
    <dbReference type="NCBI Taxonomy" id="35608"/>
    <lineage>
        <taxon>Eukaryota</taxon>
        <taxon>Viridiplantae</taxon>
        <taxon>Streptophyta</taxon>
        <taxon>Embryophyta</taxon>
        <taxon>Tracheophyta</taxon>
        <taxon>Spermatophyta</taxon>
        <taxon>Magnoliopsida</taxon>
        <taxon>eudicotyledons</taxon>
        <taxon>Gunneridae</taxon>
        <taxon>Pentapetalae</taxon>
        <taxon>asterids</taxon>
        <taxon>campanulids</taxon>
        <taxon>Asterales</taxon>
        <taxon>Asteraceae</taxon>
        <taxon>Asteroideae</taxon>
        <taxon>Anthemideae</taxon>
        <taxon>Artemisiinae</taxon>
        <taxon>Artemisia</taxon>
    </lineage>
</organism>